<dbReference type="InterPro" id="IPR000015">
    <property type="entry name" value="Fimb_usher"/>
</dbReference>
<keyword evidence="4" id="KW-1185">Reference proteome</keyword>
<dbReference type="InterPro" id="IPR043142">
    <property type="entry name" value="PapC-like_C_sf"/>
</dbReference>
<evidence type="ECO:0000256" key="1">
    <source>
        <dbReference type="SAM" id="SignalP"/>
    </source>
</evidence>
<feature type="signal peptide" evidence="1">
    <location>
        <begin position="1"/>
        <end position="23"/>
    </location>
</feature>
<organism evidence="3 4">
    <name type="scientific">Luteimonas cucumeris</name>
    <dbReference type="NCBI Taxonomy" id="985012"/>
    <lineage>
        <taxon>Bacteria</taxon>
        <taxon>Pseudomonadati</taxon>
        <taxon>Pseudomonadota</taxon>
        <taxon>Gammaproteobacteria</taxon>
        <taxon>Lysobacterales</taxon>
        <taxon>Lysobacteraceae</taxon>
        <taxon>Luteimonas</taxon>
    </lineage>
</organism>
<dbReference type="Gene3D" id="2.60.40.2070">
    <property type="match status" value="1"/>
</dbReference>
<evidence type="ECO:0000313" key="3">
    <source>
        <dbReference type="EMBL" id="TWI04907.1"/>
    </source>
</evidence>
<reference evidence="3 4" key="1">
    <citation type="journal article" date="2015" name="Stand. Genomic Sci.">
        <title>Genomic Encyclopedia of Bacterial and Archaeal Type Strains, Phase III: the genomes of soil and plant-associated and newly described type strains.</title>
        <authorList>
            <person name="Whitman W.B."/>
            <person name="Woyke T."/>
            <person name="Klenk H.P."/>
            <person name="Zhou Y."/>
            <person name="Lilburn T.G."/>
            <person name="Beck B.J."/>
            <person name="De Vos P."/>
            <person name="Vandamme P."/>
            <person name="Eisen J.A."/>
            <person name="Garrity G."/>
            <person name="Hugenholtz P."/>
            <person name="Kyrpides N.C."/>
        </authorList>
    </citation>
    <scope>NUCLEOTIDE SEQUENCE [LARGE SCALE GENOMIC DNA]</scope>
    <source>
        <strain evidence="3 4">CGMCC 1.10821</strain>
    </source>
</reference>
<accession>A0A562LB70</accession>
<dbReference type="Gene3D" id="2.60.40.2610">
    <property type="entry name" value="Outer membrane usher protein FimD, plug domain"/>
    <property type="match status" value="1"/>
</dbReference>
<dbReference type="PANTHER" id="PTHR30451">
    <property type="entry name" value="OUTER MEMBRANE USHER PROTEIN"/>
    <property type="match status" value="1"/>
</dbReference>
<dbReference type="InterPro" id="IPR042186">
    <property type="entry name" value="FimD_plug_dom"/>
</dbReference>
<dbReference type="PANTHER" id="PTHR30451:SF5">
    <property type="entry name" value="SLR0019 PROTEIN"/>
    <property type="match status" value="1"/>
</dbReference>
<evidence type="ECO:0000259" key="2">
    <source>
        <dbReference type="Pfam" id="PF13953"/>
    </source>
</evidence>
<dbReference type="RefSeq" id="WP_242007486.1">
    <property type="nucleotide sequence ID" value="NZ_VLKN01000002.1"/>
</dbReference>
<dbReference type="GO" id="GO:0015473">
    <property type="term" value="F:fimbrial usher porin activity"/>
    <property type="evidence" value="ECO:0007669"/>
    <property type="project" value="InterPro"/>
</dbReference>
<protein>
    <submittedName>
        <fullName evidence="3">Outer membrane usher protein</fullName>
    </submittedName>
</protein>
<feature type="chain" id="PRO_5021817881" evidence="1">
    <location>
        <begin position="24"/>
        <end position="782"/>
    </location>
</feature>
<sequence length="782" mass="84184">MRWIPPVAEALLVAGCLPATAWALEPPAAGPGIATSVEVPLFLDVRLNQQDTGKVLPFVQREGGLWAAPDTLRQLGFALPADQPADLVDLRTLSGVRIAYDVAMQKVAIDAPLALLSLEATMLGTAGVAAPPASNSPGLLLNYNLFGNHDQVSDNATGYLELRAFGGNAGVLSTSLVSRTYRFDGGDWRGDTVRLDSSWQWSFQDRMTTLVVGDTYTGNLGWTRAVRLGGVRFGRDFSLQPYRTTSPLPMFAGEVVVPSEVELYINGIRQYAGEVPVGPFRINSQPSINGAGNAQLVIRDAFGAVRTVNVPFYSTPNLLSAGLSDWSVVMGMVREDYGVRSFSYADRPVGSADYRRGISDRLTVEAHAEGSDTLANAGVGALWSLGAAGVIGASYAHSEQHGRTGEQAGLAYNWTNSRFTFSIDSRRTHGDYRDIASSYGFEPARISERGLAGWNSDRLGSFGVSYARLQQLEEEDDRYGSAYWSHSFGGRWSLSFNYNQNLDDNDDRSFFLGFSLSLDSGRMLNVSGQRNGNRDVASIDLTKAVPGDGGFGWRLRADHGEGDTGGLAELGWLGRHAQLYGGLGNSGGNTYSYASGSGSLVLMEYQVFAARSISDAFAVVSTSGVGGVPVKLENRPIGVTNEKGLLLVTPLNAWQRNLLAIDPMDLPANMRLGKVEMNATPTDRAGTAVRFDVERVRAALLVLQDHAGQPLPLGSRVQLIGGSAQQALVGYDGETYLDTLETRNTMEVTTTQGRCRIHFDYPAVPDAIPRIGPLTCTPEKQP</sequence>
<dbReference type="Pfam" id="PF13953">
    <property type="entry name" value="PapC_C"/>
    <property type="match status" value="1"/>
</dbReference>
<dbReference type="GO" id="GO:0009279">
    <property type="term" value="C:cell outer membrane"/>
    <property type="evidence" value="ECO:0007669"/>
    <property type="project" value="TreeGrafter"/>
</dbReference>
<dbReference type="Gene3D" id="2.60.40.3110">
    <property type="match status" value="1"/>
</dbReference>
<proteinExistence type="predicted"/>
<dbReference type="InterPro" id="IPR025949">
    <property type="entry name" value="PapC-like_C"/>
</dbReference>
<dbReference type="AlphaFoldDB" id="A0A562LB70"/>
<keyword evidence="1" id="KW-0732">Signal</keyword>
<gene>
    <name evidence="3" type="ORF">IP90_01049</name>
</gene>
<name>A0A562LB70_9GAMM</name>
<feature type="domain" description="PapC-like C-terminal" evidence="2">
    <location>
        <begin position="700"/>
        <end position="762"/>
    </location>
</feature>
<dbReference type="Proteomes" id="UP000315167">
    <property type="component" value="Unassembled WGS sequence"/>
</dbReference>
<dbReference type="Pfam" id="PF00577">
    <property type="entry name" value="Usher"/>
    <property type="match status" value="1"/>
</dbReference>
<comment type="caution">
    <text evidence="3">The sequence shown here is derived from an EMBL/GenBank/DDBJ whole genome shotgun (WGS) entry which is preliminary data.</text>
</comment>
<evidence type="ECO:0000313" key="4">
    <source>
        <dbReference type="Proteomes" id="UP000315167"/>
    </source>
</evidence>
<dbReference type="GO" id="GO:0009297">
    <property type="term" value="P:pilus assembly"/>
    <property type="evidence" value="ECO:0007669"/>
    <property type="project" value="InterPro"/>
</dbReference>
<dbReference type="EMBL" id="VLKN01000002">
    <property type="protein sequence ID" value="TWI04907.1"/>
    <property type="molecule type" value="Genomic_DNA"/>
</dbReference>